<evidence type="ECO:0000256" key="2">
    <source>
        <dbReference type="ARBA" id="ARBA00010617"/>
    </source>
</evidence>
<evidence type="ECO:0000256" key="7">
    <source>
        <dbReference type="ARBA" id="ARBA00023033"/>
    </source>
</evidence>
<dbReference type="EMBL" id="PHWZ01000399">
    <property type="protein sequence ID" value="TEY42028.1"/>
    <property type="molecule type" value="Genomic_DNA"/>
</dbReference>
<comment type="caution">
    <text evidence="8">The sequence shown here is derived from an EMBL/GenBank/DDBJ whole genome shotgun (WGS) entry which is preliminary data.</text>
</comment>
<dbReference type="GO" id="GO:0020037">
    <property type="term" value="F:heme binding"/>
    <property type="evidence" value="ECO:0007669"/>
    <property type="project" value="InterPro"/>
</dbReference>
<evidence type="ECO:0000313" key="8">
    <source>
        <dbReference type="EMBL" id="TEY42028.1"/>
    </source>
</evidence>
<dbReference type="SUPFAM" id="SSF48264">
    <property type="entry name" value="Cytochrome P450"/>
    <property type="match status" value="1"/>
</dbReference>
<gene>
    <name evidence="8" type="ORF">BOTCAL_0400g00040</name>
</gene>
<comment type="cofactor">
    <cofactor evidence="1">
        <name>heme</name>
        <dbReference type="ChEBI" id="CHEBI:30413"/>
    </cofactor>
</comment>
<keyword evidence="4" id="KW-0560">Oxidoreductase</keyword>
<dbReference type="InterPro" id="IPR047146">
    <property type="entry name" value="Cyt_P450_E_CYP52_fungi"/>
</dbReference>
<evidence type="ECO:0000256" key="3">
    <source>
        <dbReference type="ARBA" id="ARBA00022723"/>
    </source>
</evidence>
<dbReference type="AlphaFoldDB" id="A0A4Y8CSX2"/>
<keyword evidence="3" id="KW-0479">Metal-binding</keyword>
<proteinExistence type="inferred from homology"/>
<evidence type="ECO:0000256" key="1">
    <source>
        <dbReference type="ARBA" id="ARBA00001971"/>
    </source>
</evidence>
<organism evidence="8 9">
    <name type="scientific">Botryotinia calthae</name>
    <dbReference type="NCBI Taxonomy" id="38488"/>
    <lineage>
        <taxon>Eukaryota</taxon>
        <taxon>Fungi</taxon>
        <taxon>Dikarya</taxon>
        <taxon>Ascomycota</taxon>
        <taxon>Pezizomycotina</taxon>
        <taxon>Leotiomycetes</taxon>
        <taxon>Helotiales</taxon>
        <taxon>Sclerotiniaceae</taxon>
        <taxon>Botryotinia</taxon>
    </lineage>
</organism>
<name>A0A4Y8CSX2_9HELO</name>
<reference evidence="8 9" key="1">
    <citation type="submission" date="2017-11" db="EMBL/GenBank/DDBJ databases">
        <title>Comparative genomics of Botrytis spp.</title>
        <authorList>
            <person name="Valero-Jimenez C.A."/>
            <person name="Tapia P."/>
            <person name="Veloso J."/>
            <person name="Silva-Moreno E."/>
            <person name="Staats M."/>
            <person name="Valdes J.H."/>
            <person name="Van Kan J.A.L."/>
        </authorList>
    </citation>
    <scope>NUCLEOTIDE SEQUENCE [LARGE SCALE GENOMIC DNA]</scope>
    <source>
        <strain evidence="8 9">MUCL2830</strain>
    </source>
</reference>
<evidence type="ECO:0000256" key="6">
    <source>
        <dbReference type="ARBA" id="ARBA00023026"/>
    </source>
</evidence>
<comment type="similarity">
    <text evidence="2">Belongs to the cytochrome P450 family.</text>
</comment>
<dbReference type="GO" id="GO:0016705">
    <property type="term" value="F:oxidoreductase activity, acting on paired donors, with incorporation or reduction of molecular oxygen"/>
    <property type="evidence" value="ECO:0007669"/>
    <property type="project" value="InterPro"/>
</dbReference>
<dbReference type="PANTHER" id="PTHR24287">
    <property type="entry name" value="P450, PUTATIVE (EUROFUNG)-RELATED"/>
    <property type="match status" value="1"/>
</dbReference>
<dbReference type="Gene3D" id="1.10.630.10">
    <property type="entry name" value="Cytochrome P450"/>
    <property type="match status" value="2"/>
</dbReference>
<accession>A0A4Y8CSX2</accession>
<evidence type="ECO:0000313" key="9">
    <source>
        <dbReference type="Proteomes" id="UP000297299"/>
    </source>
</evidence>
<dbReference type="PANTHER" id="PTHR24287:SF17">
    <property type="entry name" value="P450, PUTATIVE (EUROFUNG)-RELATED"/>
    <property type="match status" value="1"/>
</dbReference>
<evidence type="ECO:0008006" key="10">
    <source>
        <dbReference type="Google" id="ProtNLM"/>
    </source>
</evidence>
<evidence type="ECO:0000256" key="4">
    <source>
        <dbReference type="ARBA" id="ARBA00023002"/>
    </source>
</evidence>
<dbReference type="Proteomes" id="UP000297299">
    <property type="component" value="Unassembled WGS sequence"/>
</dbReference>
<dbReference type="InterPro" id="IPR036396">
    <property type="entry name" value="Cyt_P450_sf"/>
</dbReference>
<dbReference type="GO" id="GO:0005506">
    <property type="term" value="F:iron ion binding"/>
    <property type="evidence" value="ECO:0007669"/>
    <property type="project" value="InterPro"/>
</dbReference>
<sequence>MAAQGTTYVLISNTLFLLSRNPELYKRLRDEVQNLDLEASSRFSSHIPCIPNHESHCSPRHNTAKRRWYKRRSPNFAPKVQRYTNQYALHRDETVFGIDVEIFNPNRWNSVNCKPSSWEYMPFGGGPRAYVGQQKTLVEAAYTVAKIAQVYKGLESRDDKD</sequence>
<keyword evidence="6" id="KW-0843">Virulence</keyword>
<dbReference type="InterPro" id="IPR001128">
    <property type="entry name" value="Cyt_P450"/>
</dbReference>
<keyword evidence="5" id="KW-0408">Iron</keyword>
<dbReference type="GO" id="GO:0004497">
    <property type="term" value="F:monooxygenase activity"/>
    <property type="evidence" value="ECO:0007669"/>
    <property type="project" value="UniProtKB-KW"/>
</dbReference>
<protein>
    <recommendedName>
        <fullName evidence="10">Cytochrome P450</fullName>
    </recommendedName>
</protein>
<evidence type="ECO:0000256" key="5">
    <source>
        <dbReference type="ARBA" id="ARBA00023004"/>
    </source>
</evidence>
<keyword evidence="7" id="KW-0503">Monooxygenase</keyword>
<dbReference type="OrthoDB" id="1470350at2759"/>
<keyword evidence="9" id="KW-1185">Reference proteome</keyword>
<dbReference type="Pfam" id="PF00067">
    <property type="entry name" value="p450"/>
    <property type="match status" value="1"/>
</dbReference>
<dbReference type="STRING" id="38488.A0A4Y8CSX2"/>